<dbReference type="Proteomes" id="UP001530377">
    <property type="component" value="Unassembled WGS sequence"/>
</dbReference>
<evidence type="ECO:0000313" key="4">
    <source>
        <dbReference type="EMBL" id="KAL3811756.1"/>
    </source>
</evidence>
<proteinExistence type="inferred from homology"/>
<dbReference type="PANTHER" id="PTHR12203:SF35">
    <property type="entry name" value="PROTEIN O-GLUCOSYLTRANSFERASE 1"/>
    <property type="match status" value="1"/>
</dbReference>
<dbReference type="EMBL" id="JALLPB020000237">
    <property type="protein sequence ID" value="KAL3811756.1"/>
    <property type="molecule type" value="Genomic_DNA"/>
</dbReference>
<organism evidence="4 5">
    <name type="scientific">Cyclostephanos tholiformis</name>
    <dbReference type="NCBI Taxonomy" id="382380"/>
    <lineage>
        <taxon>Eukaryota</taxon>
        <taxon>Sar</taxon>
        <taxon>Stramenopiles</taxon>
        <taxon>Ochrophyta</taxon>
        <taxon>Bacillariophyta</taxon>
        <taxon>Coscinodiscophyceae</taxon>
        <taxon>Thalassiosirophycidae</taxon>
        <taxon>Stephanodiscales</taxon>
        <taxon>Stephanodiscaceae</taxon>
        <taxon>Cyclostephanos</taxon>
    </lineage>
</organism>
<sequence>MKYQQFLAGITAVAVVFLGASLLGHSRFLSHVLGVVNNQSRIKAPVPNNIVMASTNVSLARPMKLAPYSIEDLVEMSSVFFKTFGILVYDPAGDDFLLLYNYQRHKWKDTSCAKLVSSFQSLTNLLRKDFPERFRGPESPELVIAIGGGDYPHLQGSCYQNFPHISPDCTAKSAPILQFGSVYRYSEILPNMIAMPNPSHLICLLRWRSTRVSSNCPPEFRQSGQNSELKFEDLIPQVIWRGKDFAYLLHLDNGLRRPYPDQDIESNINPGMGEMGVKTAAVNALTQLYDILLPRWKGVVLTAKAELEADRMRVDLSHHSSLPWVNIKFSEGTPPVYPTYYSDMAKFGIEALGDYMHTTELAKYKYQIDLGGGGGTTWTGTMQKLAMPGLLFHHLTPTKDYIHDWMQPWIHYIPVGEDLRDLREMFDWAEANPQAAKMISKNGSDLMRHMRSPEGLDEIYQQSFVEPVRRVIEAYLPVSVTHPGLSWTDVLTSLEGDSWVTTWRCRGWGVKSCKRPKEANTMDGGT</sequence>
<feature type="domain" description="Glycosyl transferase CAP10" evidence="3">
    <location>
        <begin position="258"/>
        <end position="464"/>
    </location>
</feature>
<keyword evidence="5" id="KW-1185">Reference proteome</keyword>
<gene>
    <name evidence="4" type="ORF">ACHAXA_008030</name>
</gene>
<dbReference type="Pfam" id="PF05686">
    <property type="entry name" value="Glyco_transf_90"/>
    <property type="match status" value="1"/>
</dbReference>
<dbReference type="PANTHER" id="PTHR12203">
    <property type="entry name" value="KDEL LYS-ASP-GLU-LEU CONTAINING - RELATED"/>
    <property type="match status" value="1"/>
</dbReference>
<protein>
    <recommendedName>
        <fullName evidence="3">Glycosyl transferase CAP10 domain-containing protein</fullName>
    </recommendedName>
</protein>
<name>A0ABD3RJ16_9STRA</name>
<accession>A0ABD3RJ16</accession>
<dbReference type="InterPro" id="IPR006598">
    <property type="entry name" value="CAP10"/>
</dbReference>
<dbReference type="SMART" id="SM00672">
    <property type="entry name" value="CAP10"/>
    <property type="match status" value="1"/>
</dbReference>
<dbReference type="InterPro" id="IPR051091">
    <property type="entry name" value="O-Glucosyltr/Glycosyltrsf_90"/>
</dbReference>
<evidence type="ECO:0000256" key="1">
    <source>
        <dbReference type="ARBA" id="ARBA00010118"/>
    </source>
</evidence>
<comment type="caution">
    <text evidence="4">The sequence shown here is derived from an EMBL/GenBank/DDBJ whole genome shotgun (WGS) entry which is preliminary data.</text>
</comment>
<reference evidence="4 5" key="1">
    <citation type="submission" date="2024-10" db="EMBL/GenBank/DDBJ databases">
        <title>Updated reference genomes for cyclostephanoid diatoms.</title>
        <authorList>
            <person name="Roberts W.R."/>
            <person name="Alverson A.J."/>
        </authorList>
    </citation>
    <scope>NUCLEOTIDE SEQUENCE [LARGE SCALE GENOMIC DNA]</scope>
    <source>
        <strain evidence="4 5">AJA228-03</strain>
    </source>
</reference>
<comment type="similarity">
    <text evidence="1">Belongs to the glycosyltransferase 90 family.</text>
</comment>
<dbReference type="GO" id="GO:0016740">
    <property type="term" value="F:transferase activity"/>
    <property type="evidence" value="ECO:0007669"/>
    <property type="project" value="UniProtKB-KW"/>
</dbReference>
<evidence type="ECO:0000259" key="3">
    <source>
        <dbReference type="SMART" id="SM00672"/>
    </source>
</evidence>
<evidence type="ECO:0000256" key="2">
    <source>
        <dbReference type="ARBA" id="ARBA00022679"/>
    </source>
</evidence>
<evidence type="ECO:0000313" key="5">
    <source>
        <dbReference type="Proteomes" id="UP001530377"/>
    </source>
</evidence>
<dbReference type="AlphaFoldDB" id="A0ABD3RJ16"/>
<keyword evidence="2" id="KW-0808">Transferase</keyword>